<dbReference type="FunFam" id="3.40.50.300:FF:000665">
    <property type="entry name" value="ABC transporter A family member 2"/>
    <property type="match status" value="1"/>
</dbReference>
<dbReference type="PROSITE" id="PS50893">
    <property type="entry name" value="ABC_TRANSPORTER_2"/>
    <property type="match status" value="1"/>
</dbReference>
<keyword evidence="2" id="KW-0813">Transport</keyword>
<feature type="transmembrane region" description="Helical" evidence="8">
    <location>
        <begin position="274"/>
        <end position="293"/>
    </location>
</feature>
<dbReference type="InterPro" id="IPR013525">
    <property type="entry name" value="ABC2_TM"/>
</dbReference>
<keyword evidence="11" id="KW-1185">Reference proteome</keyword>
<feature type="transmembrane region" description="Helical" evidence="8">
    <location>
        <begin position="313"/>
        <end position="332"/>
    </location>
</feature>
<dbReference type="Gene3D" id="3.40.50.300">
    <property type="entry name" value="P-loop containing nucleotide triphosphate hydrolases"/>
    <property type="match status" value="1"/>
</dbReference>
<dbReference type="PANTHER" id="PTHR19229">
    <property type="entry name" value="ATP-BINDING CASSETTE TRANSPORTER SUBFAMILY A ABCA"/>
    <property type="match status" value="1"/>
</dbReference>
<evidence type="ECO:0000256" key="1">
    <source>
        <dbReference type="ARBA" id="ARBA00004141"/>
    </source>
</evidence>
<feature type="transmembrane region" description="Helical" evidence="8">
    <location>
        <begin position="209"/>
        <end position="233"/>
    </location>
</feature>
<dbReference type="SUPFAM" id="SSF52540">
    <property type="entry name" value="P-loop containing nucleoside triphosphate hydrolases"/>
    <property type="match status" value="1"/>
</dbReference>
<dbReference type="InterPro" id="IPR003593">
    <property type="entry name" value="AAA+_ATPase"/>
</dbReference>
<keyword evidence="10" id="KW-0378">Hydrolase</keyword>
<feature type="transmembrane region" description="Helical" evidence="8">
    <location>
        <begin position="382"/>
        <end position="401"/>
    </location>
</feature>
<keyword evidence="6 8" id="KW-1133">Transmembrane helix</keyword>
<organism evidence="10 11">
    <name type="scientific">Neocallimastix californiae</name>
    <dbReference type="NCBI Taxonomy" id="1754190"/>
    <lineage>
        <taxon>Eukaryota</taxon>
        <taxon>Fungi</taxon>
        <taxon>Fungi incertae sedis</taxon>
        <taxon>Chytridiomycota</taxon>
        <taxon>Chytridiomycota incertae sedis</taxon>
        <taxon>Neocallimastigomycetes</taxon>
        <taxon>Neocallimastigales</taxon>
        <taxon>Neocallimastigaceae</taxon>
        <taxon>Neocallimastix</taxon>
    </lineage>
</organism>
<accession>A0A1Y2CUX9</accession>
<evidence type="ECO:0000259" key="9">
    <source>
        <dbReference type="PROSITE" id="PS50893"/>
    </source>
</evidence>
<evidence type="ECO:0000256" key="7">
    <source>
        <dbReference type="ARBA" id="ARBA00023136"/>
    </source>
</evidence>
<dbReference type="InterPro" id="IPR017871">
    <property type="entry name" value="ABC_transporter-like_CS"/>
</dbReference>
<evidence type="ECO:0000256" key="2">
    <source>
        <dbReference type="ARBA" id="ARBA00022448"/>
    </source>
</evidence>
<dbReference type="GO" id="GO:0016887">
    <property type="term" value="F:ATP hydrolysis activity"/>
    <property type="evidence" value="ECO:0007669"/>
    <property type="project" value="InterPro"/>
</dbReference>
<dbReference type="GO" id="GO:0140359">
    <property type="term" value="F:ABC-type transporter activity"/>
    <property type="evidence" value="ECO:0007669"/>
    <property type="project" value="InterPro"/>
</dbReference>
<evidence type="ECO:0000256" key="4">
    <source>
        <dbReference type="ARBA" id="ARBA00022741"/>
    </source>
</evidence>
<dbReference type="InterPro" id="IPR027417">
    <property type="entry name" value="P-loop_NTPase"/>
</dbReference>
<dbReference type="Proteomes" id="UP000193920">
    <property type="component" value="Unassembled WGS sequence"/>
</dbReference>
<evidence type="ECO:0000256" key="3">
    <source>
        <dbReference type="ARBA" id="ARBA00022692"/>
    </source>
</evidence>
<evidence type="ECO:0000313" key="11">
    <source>
        <dbReference type="Proteomes" id="UP000193920"/>
    </source>
</evidence>
<name>A0A1Y2CUX9_9FUNG</name>
<dbReference type="Pfam" id="PF12698">
    <property type="entry name" value="ABC2_membrane_3"/>
    <property type="match status" value="1"/>
</dbReference>
<dbReference type="GO" id="GO:0005524">
    <property type="term" value="F:ATP binding"/>
    <property type="evidence" value="ECO:0007669"/>
    <property type="project" value="UniProtKB-KW"/>
</dbReference>
<evidence type="ECO:0000313" key="10">
    <source>
        <dbReference type="EMBL" id="ORY50125.1"/>
    </source>
</evidence>
<feature type="transmembrane region" description="Helical" evidence="8">
    <location>
        <begin position="171"/>
        <end position="189"/>
    </location>
</feature>
<keyword evidence="4" id="KW-0547">Nucleotide-binding</keyword>
<feature type="transmembrane region" description="Helical" evidence="8">
    <location>
        <begin position="245"/>
        <end position="267"/>
    </location>
</feature>
<dbReference type="STRING" id="1754190.A0A1Y2CUX9"/>
<evidence type="ECO:0000256" key="6">
    <source>
        <dbReference type="ARBA" id="ARBA00022989"/>
    </source>
</evidence>
<dbReference type="EMBL" id="MCOG01000098">
    <property type="protein sequence ID" value="ORY50125.1"/>
    <property type="molecule type" value="Genomic_DNA"/>
</dbReference>
<dbReference type="SMART" id="SM00382">
    <property type="entry name" value="AAA"/>
    <property type="match status" value="1"/>
</dbReference>
<evidence type="ECO:0000256" key="8">
    <source>
        <dbReference type="SAM" id="Phobius"/>
    </source>
</evidence>
<dbReference type="GO" id="GO:0016020">
    <property type="term" value="C:membrane"/>
    <property type="evidence" value="ECO:0007669"/>
    <property type="project" value="UniProtKB-SubCell"/>
</dbReference>
<dbReference type="InterPro" id="IPR003439">
    <property type="entry name" value="ABC_transporter-like_ATP-bd"/>
</dbReference>
<sequence>MFTNCIDDDKCTRDSSIDEILTNFVETNNKRMNLDWETNPNKWDNWESEKLNYEIKEKHDIIHVPNSNFIYNYALNHQNITNFGIVFDIAKENNITNYRYQLWYNSTLNYNKTDPFGSRVASVSRGIDEAIIKFAKGDPNIRPKFNVDIKDFPVMPLNGYEDAIVTETGSMFFFCVAMVIFINILSTIVSEKENRIRFSMEMMGLKQSVYWISWTVIYVIHFFINAIATIVFGKLFRYALFLNTNFFVLLIVFFFFGLAMGSLAAFVTTLVNRSITAVLIGISLLIIGFLVQAFLFSDQYLAYIWWSTKVPQFIRKLFSVFVPFFNFGKLFVDISNLSSNSFNSISNTVVKGPGYKWSDFSKKPESLLNYALKLDYMEPTCYAFYYLIANISLYYIAALYLDNVLPNEYGNRKPFYYFLLPSYWFNMGSKTKNRDWIVETQRKYPCQIDINELDDDVQKHYAYTCNPDNDDPIKIVNLRKVYGGYGKKTKVAVKNSCLSLGKDKVVALLGQNGAGKSTTMNIISGLSPPTAGDIIVYNKSVRKNPANVQTDLGICPQQDILYRDLTAMEHLRLYSGIKGAKKCSELEDILINRLKAVQLYTVKDARVGTYSGGMKRRLSMIIATIGDPKVILLDEPTTGMDPVNRRYVWRFIEEFKKDRCVLLTTHSMEEADALGDDIVIMSKGIIKAIGNSIHLKNKFGNGYRISVLVNGDHINQFKAIASEMVPGIHLEDDSAGALIYDFNDQQAEYVPRFVKYLDENPDSYVNTWGMSQTTLEEVFLYVIHDDTNRKFKDE</sequence>
<keyword evidence="3 8" id="KW-0812">Transmembrane</keyword>
<dbReference type="Pfam" id="PF00005">
    <property type="entry name" value="ABC_tran"/>
    <property type="match status" value="1"/>
</dbReference>
<dbReference type="InterPro" id="IPR026082">
    <property type="entry name" value="ABCA"/>
</dbReference>
<proteinExistence type="predicted"/>
<dbReference type="PROSITE" id="PS00211">
    <property type="entry name" value="ABC_TRANSPORTER_1"/>
    <property type="match status" value="1"/>
</dbReference>
<comment type="subcellular location">
    <subcellularLocation>
        <location evidence="1">Membrane</location>
        <topology evidence="1">Multi-pass membrane protein</topology>
    </subcellularLocation>
</comment>
<keyword evidence="7 8" id="KW-0472">Membrane</keyword>
<feature type="domain" description="ABC transporter" evidence="9">
    <location>
        <begin position="473"/>
        <end position="708"/>
    </location>
</feature>
<protein>
    <submittedName>
        <fullName evidence="10">p-loop containing nucleoside triphosphate hydrolase protein</fullName>
    </submittedName>
</protein>
<keyword evidence="5" id="KW-0067">ATP-binding</keyword>
<evidence type="ECO:0000256" key="5">
    <source>
        <dbReference type="ARBA" id="ARBA00022840"/>
    </source>
</evidence>
<reference evidence="10 11" key="1">
    <citation type="submission" date="2016-08" db="EMBL/GenBank/DDBJ databases">
        <title>A Parts List for Fungal Cellulosomes Revealed by Comparative Genomics.</title>
        <authorList>
            <consortium name="DOE Joint Genome Institute"/>
            <person name="Haitjema C.H."/>
            <person name="Gilmore S.P."/>
            <person name="Henske J.K."/>
            <person name="Solomon K.V."/>
            <person name="De Groot R."/>
            <person name="Kuo A."/>
            <person name="Mondo S.J."/>
            <person name="Salamov A.A."/>
            <person name="Labutti K."/>
            <person name="Zhao Z."/>
            <person name="Chiniquy J."/>
            <person name="Barry K."/>
            <person name="Brewer H.M."/>
            <person name="Purvine S.O."/>
            <person name="Wright A.T."/>
            <person name="Boxma B."/>
            <person name="Van Alen T."/>
            <person name="Hackstein J.H."/>
            <person name="Baker S.E."/>
            <person name="Grigoriev I.V."/>
            <person name="O'Malley M.A."/>
        </authorList>
    </citation>
    <scope>NUCLEOTIDE SEQUENCE [LARGE SCALE GENOMIC DNA]</scope>
    <source>
        <strain evidence="10 11">G1</strain>
    </source>
</reference>
<dbReference type="GO" id="GO:0005319">
    <property type="term" value="F:lipid transporter activity"/>
    <property type="evidence" value="ECO:0007669"/>
    <property type="project" value="TreeGrafter"/>
</dbReference>
<comment type="caution">
    <text evidence="10">The sequence shown here is derived from an EMBL/GenBank/DDBJ whole genome shotgun (WGS) entry which is preliminary data.</text>
</comment>
<dbReference type="CDD" id="cd03263">
    <property type="entry name" value="ABC_subfamily_A"/>
    <property type="match status" value="1"/>
</dbReference>
<dbReference type="OrthoDB" id="8061355at2759"/>
<dbReference type="AlphaFoldDB" id="A0A1Y2CUX9"/>
<dbReference type="PANTHER" id="PTHR19229:SF205">
    <property type="entry name" value="ABC TRANSPORTER A FAMILY MEMBER 1-RELATED"/>
    <property type="match status" value="1"/>
</dbReference>
<gene>
    <name evidence="10" type="ORF">LY90DRAFT_523519</name>
</gene>